<accession>A0ABQ8IXJ2</accession>
<keyword evidence="2" id="KW-1185">Reference proteome</keyword>
<dbReference type="Proteomes" id="UP000887458">
    <property type="component" value="Unassembled WGS sequence"/>
</dbReference>
<organism evidence="1 2">
    <name type="scientific">Dermatophagoides pteronyssinus</name>
    <name type="common">European house dust mite</name>
    <dbReference type="NCBI Taxonomy" id="6956"/>
    <lineage>
        <taxon>Eukaryota</taxon>
        <taxon>Metazoa</taxon>
        <taxon>Ecdysozoa</taxon>
        <taxon>Arthropoda</taxon>
        <taxon>Chelicerata</taxon>
        <taxon>Arachnida</taxon>
        <taxon>Acari</taxon>
        <taxon>Acariformes</taxon>
        <taxon>Sarcoptiformes</taxon>
        <taxon>Astigmata</taxon>
        <taxon>Psoroptidia</taxon>
        <taxon>Analgoidea</taxon>
        <taxon>Pyroglyphidae</taxon>
        <taxon>Dermatophagoidinae</taxon>
        <taxon>Dermatophagoides</taxon>
    </lineage>
</organism>
<name>A0ABQ8IXJ2_DERPT</name>
<protein>
    <submittedName>
        <fullName evidence="1">Uncharacterized protein</fullName>
    </submittedName>
</protein>
<sequence length="223" mass="26398">MAESCQFVQSRYDDDDDDDEFLLNSPFSITQSLSSKQKQKTINDFIKQVEYEKFEINLIDNQSHQQSSDKNSIVEKFFDEEIVYLNCPICMKSLKNINHIKKCALKFNIPPKESIYNLRKIRKFTRSKMKKITNCNQRKTQHLGTSLKQRKTLLVDDPNAKKLIFEKNVSRFSILDNRIFSDYNDNDDNRQQLDDLPQIWLASCFDKNCSQFILAGFEKYFQQ</sequence>
<evidence type="ECO:0000313" key="1">
    <source>
        <dbReference type="EMBL" id="KAH9415027.1"/>
    </source>
</evidence>
<comment type="caution">
    <text evidence="1">The sequence shown here is derived from an EMBL/GenBank/DDBJ whole genome shotgun (WGS) entry which is preliminary data.</text>
</comment>
<evidence type="ECO:0000313" key="2">
    <source>
        <dbReference type="Proteomes" id="UP000887458"/>
    </source>
</evidence>
<proteinExistence type="predicted"/>
<reference evidence="1 2" key="1">
    <citation type="journal article" date="2018" name="J. Allergy Clin. Immunol.">
        <title>High-quality assembly of Dermatophagoides pteronyssinus genome and transcriptome reveals a wide range of novel allergens.</title>
        <authorList>
            <person name="Liu X.Y."/>
            <person name="Yang K.Y."/>
            <person name="Wang M.Q."/>
            <person name="Kwok J.S."/>
            <person name="Zeng X."/>
            <person name="Yang Z."/>
            <person name="Xiao X.J."/>
            <person name="Lau C.P."/>
            <person name="Li Y."/>
            <person name="Huang Z.M."/>
            <person name="Ba J.G."/>
            <person name="Yim A.K."/>
            <person name="Ouyang C.Y."/>
            <person name="Ngai S.M."/>
            <person name="Chan T.F."/>
            <person name="Leung E.L."/>
            <person name="Liu L."/>
            <person name="Liu Z.G."/>
            <person name="Tsui S.K."/>
        </authorList>
    </citation>
    <scope>NUCLEOTIDE SEQUENCE [LARGE SCALE GENOMIC DNA]</scope>
    <source>
        <strain evidence="1">Derp</strain>
    </source>
</reference>
<gene>
    <name evidence="1" type="ORF">DERP_013496</name>
</gene>
<dbReference type="EMBL" id="NJHN03000100">
    <property type="protein sequence ID" value="KAH9415027.1"/>
    <property type="molecule type" value="Genomic_DNA"/>
</dbReference>
<reference evidence="1 2" key="2">
    <citation type="journal article" date="2022" name="Mol. Biol. Evol.">
        <title>Comparative Genomics Reveals Insights into the Divergent Evolution of Astigmatic Mites and Household Pest Adaptations.</title>
        <authorList>
            <person name="Xiong Q."/>
            <person name="Wan A.T."/>
            <person name="Liu X."/>
            <person name="Fung C.S."/>
            <person name="Xiao X."/>
            <person name="Malainual N."/>
            <person name="Hou J."/>
            <person name="Wang L."/>
            <person name="Wang M."/>
            <person name="Yang K.Y."/>
            <person name="Cui Y."/>
            <person name="Leung E.L."/>
            <person name="Nong W."/>
            <person name="Shin S.K."/>
            <person name="Au S.W."/>
            <person name="Jeong K.Y."/>
            <person name="Chew F.T."/>
            <person name="Hui J.H."/>
            <person name="Leung T.F."/>
            <person name="Tungtrongchitr A."/>
            <person name="Zhong N."/>
            <person name="Liu Z."/>
            <person name="Tsui S.K."/>
        </authorList>
    </citation>
    <scope>NUCLEOTIDE SEQUENCE [LARGE SCALE GENOMIC DNA]</scope>
    <source>
        <strain evidence="1">Derp</strain>
    </source>
</reference>